<accession>A0AAW9TGB4</accession>
<evidence type="ECO:0000313" key="2">
    <source>
        <dbReference type="Proteomes" id="UP000429484"/>
    </source>
</evidence>
<dbReference type="AlphaFoldDB" id="A0AAW9TGB4"/>
<protein>
    <recommendedName>
        <fullName evidence="3">Antitoxin of toxin-antitoxin stability system</fullName>
    </recommendedName>
</protein>
<sequence length="117" mass="13203">MPQPRQQTSTPRRVGVREFRGNLTSFLKQVEDGQRFVLTSHHKVVAEIGPPSSDVVIRKPGALRGKIKVADDFDSLPEDVLRSVEDGTEAAARYDALLWWLNDDEEFRNLREALSAT</sequence>
<reference evidence="1 2" key="1">
    <citation type="journal article" date="2013" name="Genome Biol.">
        <title>Comparative genomics of the core and accessory genomes of 48 Sinorhizobium strains comprising five genospecies.</title>
        <authorList>
            <person name="Sugawara M."/>
            <person name="Epstein B."/>
            <person name="Badgley B.D."/>
            <person name="Unno T."/>
            <person name="Xu L."/>
            <person name="Reese J."/>
            <person name="Gyaneshwar P."/>
            <person name="Denny R."/>
            <person name="Mudge J."/>
            <person name="Bharti A.K."/>
            <person name="Farmer A.D."/>
            <person name="May G.D."/>
            <person name="Woodward J.E."/>
            <person name="Medigue C."/>
            <person name="Vallenet D."/>
            <person name="Lajus A."/>
            <person name="Rouy Z."/>
            <person name="Martinez-Vaz B."/>
            <person name="Tiffin P."/>
            <person name="Young N.D."/>
            <person name="Sadowsky M.J."/>
        </authorList>
    </citation>
    <scope>NUCLEOTIDE SEQUENCE [LARGE SCALE GENOMIC DNA]</scope>
    <source>
        <strain evidence="1 2">N6B1</strain>
    </source>
</reference>
<gene>
    <name evidence="1" type="ORF">GHK53_00860</name>
</gene>
<evidence type="ECO:0000313" key="1">
    <source>
        <dbReference type="EMBL" id="MQW31449.1"/>
    </source>
</evidence>
<evidence type="ECO:0008006" key="3">
    <source>
        <dbReference type="Google" id="ProtNLM"/>
    </source>
</evidence>
<comment type="caution">
    <text evidence="1">The sequence shown here is derived from an EMBL/GenBank/DDBJ whole genome shotgun (WGS) entry which is preliminary data.</text>
</comment>
<organism evidence="1 2">
    <name type="scientific">Rhizobium meliloti</name>
    <name type="common">Ensifer meliloti</name>
    <name type="synonym">Sinorhizobium meliloti</name>
    <dbReference type="NCBI Taxonomy" id="382"/>
    <lineage>
        <taxon>Bacteria</taxon>
        <taxon>Pseudomonadati</taxon>
        <taxon>Pseudomonadota</taxon>
        <taxon>Alphaproteobacteria</taxon>
        <taxon>Hyphomicrobiales</taxon>
        <taxon>Rhizobiaceae</taxon>
        <taxon>Sinorhizobium/Ensifer group</taxon>
        <taxon>Sinorhizobium</taxon>
    </lineage>
</organism>
<proteinExistence type="predicted"/>
<dbReference type="EMBL" id="WISR01000016">
    <property type="protein sequence ID" value="MQW31449.1"/>
    <property type="molecule type" value="Genomic_DNA"/>
</dbReference>
<name>A0AAW9TGB4_RHIML</name>
<dbReference type="Proteomes" id="UP000429484">
    <property type="component" value="Unassembled WGS sequence"/>
</dbReference>